<evidence type="ECO:0000313" key="1">
    <source>
        <dbReference type="EMBL" id="QIH23446.1"/>
    </source>
</evidence>
<name>A0A6G7B832_9LACO</name>
<dbReference type="PANTHER" id="PTHR11669:SF8">
    <property type="entry name" value="DNA POLYMERASE III SUBUNIT DELTA"/>
    <property type="match status" value="1"/>
</dbReference>
<evidence type="ECO:0000313" key="2">
    <source>
        <dbReference type="Proteomes" id="UP000501676"/>
    </source>
</evidence>
<dbReference type="RefSeq" id="WP_164823896.1">
    <property type="nucleotide sequence ID" value="NZ_CP049228.1"/>
</dbReference>
<dbReference type="GO" id="GO:0006261">
    <property type="term" value="P:DNA-templated DNA replication"/>
    <property type="evidence" value="ECO:0007669"/>
    <property type="project" value="TreeGrafter"/>
</dbReference>
<dbReference type="PANTHER" id="PTHR11669">
    <property type="entry name" value="REPLICATION FACTOR C / DNA POLYMERASE III GAMMA-TAU SUBUNIT"/>
    <property type="match status" value="1"/>
</dbReference>
<dbReference type="EMBL" id="CP049228">
    <property type="protein sequence ID" value="QIH23446.1"/>
    <property type="molecule type" value="Genomic_DNA"/>
</dbReference>
<dbReference type="SUPFAM" id="SSF52540">
    <property type="entry name" value="P-loop containing nucleoside triphosphate hydrolases"/>
    <property type="match status" value="1"/>
</dbReference>
<proteinExistence type="predicted"/>
<dbReference type="Pfam" id="PF13177">
    <property type="entry name" value="DNA_pol3_delta2"/>
    <property type="match status" value="1"/>
</dbReference>
<accession>A0A6G7B832</accession>
<dbReference type="InterPro" id="IPR027417">
    <property type="entry name" value="P-loop_NTPase"/>
</dbReference>
<dbReference type="Proteomes" id="UP000501676">
    <property type="component" value="Chromosome"/>
</dbReference>
<organism evidence="1 2">
    <name type="scientific">Lactobacillus iners</name>
    <dbReference type="NCBI Taxonomy" id="147802"/>
    <lineage>
        <taxon>Bacteria</taxon>
        <taxon>Bacillati</taxon>
        <taxon>Bacillota</taxon>
        <taxon>Bacilli</taxon>
        <taxon>Lactobacillales</taxon>
        <taxon>Lactobacillaceae</taxon>
        <taxon>Lactobacillus</taxon>
    </lineage>
</organism>
<dbReference type="AlphaFoldDB" id="A0A6G7B832"/>
<sequence length="285" mass="32417">MVNLSNVDQQQSKILFDAYLHDKIAHAYLFIDPTGYTALATAYWLICLLNCTGEHKPDANCNNCQRILNGNHPDVFLVEAENKKSLSIDQIRPLKEELAKKPVEGSRRFFIVKDASLLTLSANNALLNLLEEPVAPVVTILIANNENTILPTVRSRTQIIHFAPTKQKSSVTTDLLTYGLNEDEIADMGDVSNLEQEITYLYQELCQQNELSIVRAYKISKLAAKSNLQKFVFYKLAKIAMEKIEKNKDYLFAPKLLQLLMECDKMRTNNVSFYNCLNYIVLSFN</sequence>
<protein>
    <submittedName>
        <fullName evidence="1">DNA polymerase III subunit delta</fullName>
    </submittedName>
</protein>
<dbReference type="Gene3D" id="3.40.50.300">
    <property type="entry name" value="P-loop containing nucleotide triphosphate hydrolases"/>
    <property type="match status" value="1"/>
</dbReference>
<gene>
    <name evidence="1" type="ORF">G6Z83_01525</name>
</gene>
<reference evidence="1 2" key="1">
    <citation type="submission" date="2020-02" db="EMBL/GenBank/DDBJ databases">
        <title>Complete genome sequences of six Lactobacillus iners strains isolated from the human vagina.</title>
        <authorList>
            <person name="France M.T."/>
            <person name="Rutt L."/>
            <person name="Narina S."/>
            <person name="Arbaugh S."/>
            <person name="Humphrys M.S."/>
            <person name="Ma B."/>
            <person name="Hayward M.R."/>
            <person name="Relman D."/>
            <person name="Kwon D.S."/>
            <person name="Ravel J."/>
        </authorList>
    </citation>
    <scope>NUCLEOTIDE SEQUENCE [LARGE SCALE GENOMIC DNA]</scope>
    <source>
        <strain evidence="1 2">C0210C1</strain>
    </source>
</reference>
<dbReference type="InterPro" id="IPR050238">
    <property type="entry name" value="DNA_Rep/Repair_Clamp_Loader"/>
</dbReference>